<proteinExistence type="predicted"/>
<protein>
    <submittedName>
        <fullName evidence="1">Uncharacterized protein</fullName>
    </submittedName>
</protein>
<dbReference type="Proteomes" id="UP000259952">
    <property type="component" value="Segment"/>
</dbReference>
<dbReference type="EMBL" id="MH479913">
    <property type="protein sequence ID" value="AXN53495.1"/>
    <property type="molecule type" value="Genomic_DNA"/>
</dbReference>
<reference evidence="1 2" key="1">
    <citation type="submission" date="2018-06" db="EMBL/GenBank/DDBJ databases">
        <authorList>
            <person name="Searcy Z.E."/>
            <person name="Delesalle V.A."/>
            <person name="Garlena R.A."/>
            <person name="Russell D.A."/>
            <person name="Pope W.H."/>
            <person name="Jacobs-Sera D."/>
            <person name="Hatfull G.F."/>
        </authorList>
    </citation>
    <scope>NUCLEOTIDE SEQUENCE [LARGE SCALE GENOMIC DNA]</scope>
</reference>
<keyword evidence="2" id="KW-1185">Reference proteome</keyword>
<sequence>MKVEVTQEDIDEANAMREQQQHEYRVNEHCPIALAIGRKRNVALASVGMGRATVGRKRLVRADGNYVSYAYYDLSRAAIEFVGRFDNGEAVQPFSFEARKRKRLLESSAYLPG</sequence>
<accession>A0A346FCN1</accession>
<dbReference type="KEGG" id="vg:54998510"/>
<gene>
    <name evidence="1" type="primary">78</name>
    <name evidence="1" type="ORF">SEA_FRYBERGER_78</name>
</gene>
<evidence type="ECO:0000313" key="1">
    <source>
        <dbReference type="EMBL" id="AXN53495.1"/>
    </source>
</evidence>
<name>A0A346FCN1_9CAUD</name>
<dbReference type="GeneID" id="54998510"/>
<dbReference type="RefSeq" id="YP_009807630.1">
    <property type="nucleotide sequence ID" value="NC_048027.1"/>
</dbReference>
<organism evidence="1 2">
    <name type="scientific">Gordonia phage Fryberger</name>
    <dbReference type="NCBI Taxonomy" id="2250392"/>
    <lineage>
        <taxon>Viruses</taxon>
        <taxon>Duplodnaviria</taxon>
        <taxon>Heunggongvirae</taxon>
        <taxon>Uroviricota</taxon>
        <taxon>Caudoviricetes</taxon>
        <taxon>Ronaldovirus</taxon>
        <taxon>Ronaldovirus fryberger</taxon>
    </lineage>
</organism>
<evidence type="ECO:0000313" key="2">
    <source>
        <dbReference type="Proteomes" id="UP000259952"/>
    </source>
</evidence>